<reference evidence="2 3" key="1">
    <citation type="submission" date="2021-06" db="EMBL/GenBank/DDBJ databases">
        <authorList>
            <person name="Palmer J.M."/>
        </authorList>
    </citation>
    <scope>NUCLEOTIDE SEQUENCE [LARGE SCALE GENOMIC DNA]</scope>
    <source>
        <strain evidence="2 3">XC_2019</strain>
        <tissue evidence="2">Muscle</tissue>
    </source>
</reference>
<protein>
    <submittedName>
        <fullName evidence="2">Uncharacterized protein</fullName>
    </submittedName>
</protein>
<feature type="region of interest" description="Disordered" evidence="1">
    <location>
        <begin position="79"/>
        <end position="109"/>
    </location>
</feature>
<gene>
    <name evidence="2" type="ORF">XENOCAPTIV_004889</name>
</gene>
<keyword evidence="3" id="KW-1185">Reference proteome</keyword>
<dbReference type="EMBL" id="JAHRIN010060340">
    <property type="protein sequence ID" value="MEQ2212779.1"/>
    <property type="molecule type" value="Genomic_DNA"/>
</dbReference>
<name>A0ABV0RWX2_9TELE</name>
<evidence type="ECO:0000313" key="3">
    <source>
        <dbReference type="Proteomes" id="UP001434883"/>
    </source>
</evidence>
<accession>A0ABV0RWX2</accession>
<evidence type="ECO:0000256" key="1">
    <source>
        <dbReference type="SAM" id="MobiDB-lite"/>
    </source>
</evidence>
<proteinExistence type="predicted"/>
<comment type="caution">
    <text evidence="2">The sequence shown here is derived from an EMBL/GenBank/DDBJ whole genome shotgun (WGS) entry which is preliminary data.</text>
</comment>
<dbReference type="Proteomes" id="UP001434883">
    <property type="component" value="Unassembled WGS sequence"/>
</dbReference>
<sequence>MTVVLGHAAVTASTGLRVKGTSTEAVPVLAPEALGTIMVKPPALAHTAQCPVQALSNQIDVESVVKTLAPVFLAELDKMKSSPGSSSPYDAGEELNTKRTAGSSAKLKV</sequence>
<organism evidence="2 3">
    <name type="scientific">Xenoophorus captivus</name>
    <dbReference type="NCBI Taxonomy" id="1517983"/>
    <lineage>
        <taxon>Eukaryota</taxon>
        <taxon>Metazoa</taxon>
        <taxon>Chordata</taxon>
        <taxon>Craniata</taxon>
        <taxon>Vertebrata</taxon>
        <taxon>Euteleostomi</taxon>
        <taxon>Actinopterygii</taxon>
        <taxon>Neopterygii</taxon>
        <taxon>Teleostei</taxon>
        <taxon>Neoteleostei</taxon>
        <taxon>Acanthomorphata</taxon>
        <taxon>Ovalentaria</taxon>
        <taxon>Atherinomorphae</taxon>
        <taxon>Cyprinodontiformes</taxon>
        <taxon>Goodeidae</taxon>
        <taxon>Xenoophorus</taxon>
    </lineage>
</organism>
<evidence type="ECO:0000313" key="2">
    <source>
        <dbReference type="EMBL" id="MEQ2212779.1"/>
    </source>
</evidence>